<evidence type="ECO:0000259" key="1">
    <source>
        <dbReference type="Pfam" id="PF00497"/>
    </source>
</evidence>
<gene>
    <name evidence="2" type="ORF">GS660_00580</name>
</gene>
<dbReference type="SUPFAM" id="SSF53850">
    <property type="entry name" value="Periplasmic binding protein-like II"/>
    <property type="match status" value="1"/>
</dbReference>
<feature type="domain" description="Solute-binding protein family 3/N-terminal" evidence="1">
    <location>
        <begin position="1"/>
        <end position="67"/>
    </location>
</feature>
<sequence>MQALSERQGFAFELIAQAWDGMIQGPIDGKYDAVVDAISVTPARQELIGFSLNYTTGGSAFVTVNETGLTLPERPGPGGPCG</sequence>
<reference evidence="2 3" key="1">
    <citation type="submission" date="2020-01" db="EMBL/GenBank/DDBJ databases">
        <title>Frigidibacter albus SP32T (=CGMCC 1.13995T).</title>
        <authorList>
            <person name="Liao X."/>
        </authorList>
    </citation>
    <scope>NUCLEOTIDE SEQUENCE [LARGE SCALE GENOMIC DNA]</scope>
    <source>
        <strain evidence="2 3">SP32</strain>
    </source>
</reference>
<name>A0A6L8VBA2_9RHOB</name>
<proteinExistence type="predicted"/>
<accession>A0A6L8VBA2</accession>
<dbReference type="Proteomes" id="UP000477083">
    <property type="component" value="Unassembled WGS sequence"/>
</dbReference>
<dbReference type="InterPro" id="IPR001638">
    <property type="entry name" value="Solute-binding_3/MltF_N"/>
</dbReference>
<comment type="caution">
    <text evidence="2">The sequence shown here is derived from an EMBL/GenBank/DDBJ whole genome shotgun (WGS) entry which is preliminary data.</text>
</comment>
<protein>
    <submittedName>
        <fullName evidence="2">Transporter substrate-binding domain-containing protein</fullName>
    </submittedName>
</protein>
<dbReference type="AlphaFoldDB" id="A0A6L8VBA2"/>
<evidence type="ECO:0000313" key="2">
    <source>
        <dbReference type="EMBL" id="MZQ87588.1"/>
    </source>
</evidence>
<organism evidence="2 3">
    <name type="scientific">Frigidibacter albus</name>
    <dbReference type="NCBI Taxonomy" id="1465486"/>
    <lineage>
        <taxon>Bacteria</taxon>
        <taxon>Pseudomonadati</taxon>
        <taxon>Pseudomonadota</taxon>
        <taxon>Alphaproteobacteria</taxon>
        <taxon>Rhodobacterales</taxon>
        <taxon>Paracoccaceae</taxon>
        <taxon>Frigidibacter</taxon>
    </lineage>
</organism>
<dbReference type="Pfam" id="PF00497">
    <property type="entry name" value="SBP_bac_3"/>
    <property type="match status" value="1"/>
</dbReference>
<evidence type="ECO:0000313" key="3">
    <source>
        <dbReference type="Proteomes" id="UP000477083"/>
    </source>
</evidence>
<keyword evidence="3" id="KW-1185">Reference proteome</keyword>
<dbReference type="OrthoDB" id="9768183at2"/>
<dbReference type="EMBL" id="WWNR01000001">
    <property type="protein sequence ID" value="MZQ87588.1"/>
    <property type="molecule type" value="Genomic_DNA"/>
</dbReference>
<dbReference type="Gene3D" id="3.40.190.10">
    <property type="entry name" value="Periplasmic binding protein-like II"/>
    <property type="match status" value="1"/>
</dbReference>